<comment type="caution">
    <text evidence="2">The sequence shown here is derived from an EMBL/GenBank/DDBJ whole genome shotgun (WGS) entry which is preliminary data.</text>
</comment>
<dbReference type="Proteomes" id="UP001199795">
    <property type="component" value="Unassembled WGS sequence"/>
</dbReference>
<protein>
    <submittedName>
        <fullName evidence="2">DinB family protein</fullName>
    </submittedName>
</protein>
<dbReference type="Pfam" id="PF12867">
    <property type="entry name" value="DinB_2"/>
    <property type="match status" value="1"/>
</dbReference>
<dbReference type="SUPFAM" id="SSF109854">
    <property type="entry name" value="DinB/YfiT-like putative metalloenzymes"/>
    <property type="match status" value="1"/>
</dbReference>
<keyword evidence="3" id="KW-1185">Reference proteome</keyword>
<gene>
    <name evidence="2" type="ORF">L3X37_08845</name>
</gene>
<evidence type="ECO:0000259" key="1">
    <source>
        <dbReference type="Pfam" id="PF12867"/>
    </source>
</evidence>
<name>A0AAE3ER00_9FLAO</name>
<organism evidence="2 3">
    <name type="scientific">Wocania arenilitoris</name>
    <dbReference type="NCBI Taxonomy" id="2044858"/>
    <lineage>
        <taxon>Bacteria</taxon>
        <taxon>Pseudomonadati</taxon>
        <taxon>Bacteroidota</taxon>
        <taxon>Flavobacteriia</taxon>
        <taxon>Flavobacteriales</taxon>
        <taxon>Flavobacteriaceae</taxon>
        <taxon>Wocania</taxon>
    </lineage>
</organism>
<dbReference type="EMBL" id="JAKKDU010000009">
    <property type="protein sequence ID" value="MCF7568470.1"/>
    <property type="molecule type" value="Genomic_DNA"/>
</dbReference>
<dbReference type="InterPro" id="IPR034660">
    <property type="entry name" value="DinB/YfiT-like"/>
</dbReference>
<dbReference type="Gene3D" id="1.20.120.450">
    <property type="entry name" value="dinb family like domain"/>
    <property type="match status" value="1"/>
</dbReference>
<reference evidence="2" key="1">
    <citation type="submission" date="2022-01" db="EMBL/GenBank/DDBJ databases">
        <title>Draft genome sequence of Sabulilitoribacter arenilitoris KCTC 52401.</title>
        <authorList>
            <person name="Oh J.-S."/>
        </authorList>
    </citation>
    <scope>NUCLEOTIDE SEQUENCE</scope>
    <source>
        <strain evidence="2">HMF6543</strain>
    </source>
</reference>
<dbReference type="RefSeq" id="WP_237239814.1">
    <property type="nucleotide sequence ID" value="NZ_JAKKDU010000009.1"/>
</dbReference>
<evidence type="ECO:0000313" key="2">
    <source>
        <dbReference type="EMBL" id="MCF7568470.1"/>
    </source>
</evidence>
<feature type="domain" description="DinB-like" evidence="1">
    <location>
        <begin position="20"/>
        <end position="155"/>
    </location>
</feature>
<evidence type="ECO:0000313" key="3">
    <source>
        <dbReference type="Proteomes" id="UP001199795"/>
    </source>
</evidence>
<sequence>MTNSNTRANALAERLLLGANTLATFAEGLSDAQWNQPVLGDGRTIGVVVHHVANVYPLEIELAQVLASGNPITEATMEVVNQMNADHAKEFAGVNKQEAIALLRQNSKIAAESIRAFTDAELDQSAKVSLNANAPLTAQFFIEDHALRHSFHHFEKIKNTIKK</sequence>
<dbReference type="InterPro" id="IPR024775">
    <property type="entry name" value="DinB-like"/>
</dbReference>
<proteinExistence type="predicted"/>
<dbReference type="AlphaFoldDB" id="A0AAE3ER00"/>
<accession>A0AAE3ER00</accession>